<feature type="region of interest" description="Disordered" evidence="6">
    <location>
        <begin position="1"/>
        <end position="100"/>
    </location>
</feature>
<dbReference type="GO" id="GO:0046872">
    <property type="term" value="F:metal ion binding"/>
    <property type="evidence" value="ECO:0007669"/>
    <property type="project" value="UniProtKB-KW"/>
</dbReference>
<evidence type="ECO:0000259" key="8">
    <source>
        <dbReference type="Pfam" id="PF22600"/>
    </source>
</evidence>
<comment type="cofactor">
    <cofactor evidence="1">
        <name>Mn(2+)</name>
        <dbReference type="ChEBI" id="CHEBI:29035"/>
    </cofactor>
</comment>
<dbReference type="Gene3D" id="3.30.460.10">
    <property type="entry name" value="Beta Polymerase, domain 2"/>
    <property type="match status" value="1"/>
</dbReference>
<feature type="domain" description="PAP-associated" evidence="7">
    <location>
        <begin position="419"/>
        <end position="495"/>
    </location>
</feature>
<keyword evidence="4" id="KW-0479">Metal-binding</keyword>
<feature type="compositionally biased region" description="Basic and acidic residues" evidence="6">
    <location>
        <begin position="755"/>
        <end position="772"/>
    </location>
</feature>
<protein>
    <submittedName>
        <fullName evidence="9">(diamondback moth) hypothetical protein</fullName>
    </submittedName>
</protein>
<dbReference type="Proteomes" id="UP000653454">
    <property type="component" value="Unassembled WGS sequence"/>
</dbReference>
<dbReference type="PANTHER" id="PTHR12271">
    <property type="entry name" value="POLY A POLYMERASE CID PAP -RELATED"/>
    <property type="match status" value="1"/>
</dbReference>
<dbReference type="Gene3D" id="1.10.1410.10">
    <property type="match status" value="1"/>
</dbReference>
<evidence type="ECO:0000256" key="3">
    <source>
        <dbReference type="ARBA" id="ARBA00022679"/>
    </source>
</evidence>
<dbReference type="GO" id="GO:0050265">
    <property type="term" value="F:RNA uridylyltransferase activity"/>
    <property type="evidence" value="ECO:0007669"/>
    <property type="project" value="TreeGrafter"/>
</dbReference>
<keyword evidence="10" id="KW-1185">Reference proteome</keyword>
<evidence type="ECO:0000256" key="5">
    <source>
        <dbReference type="ARBA" id="ARBA00022842"/>
    </source>
</evidence>
<dbReference type="GO" id="GO:0003676">
    <property type="term" value="F:nucleic acid binding"/>
    <property type="evidence" value="ECO:0007669"/>
    <property type="project" value="InterPro"/>
</dbReference>
<dbReference type="EMBL" id="CAJHNJ030000006">
    <property type="protein sequence ID" value="CAG9101307.1"/>
    <property type="molecule type" value="Genomic_DNA"/>
</dbReference>
<dbReference type="InterPro" id="IPR035979">
    <property type="entry name" value="RBD_domain_sf"/>
</dbReference>
<dbReference type="Pfam" id="PF22600">
    <property type="entry name" value="MTPAP-like_central"/>
    <property type="match status" value="1"/>
</dbReference>
<keyword evidence="5" id="KW-0460">Magnesium</keyword>
<feature type="domain" description="Poly(A) RNA polymerase mitochondrial-like central palm" evidence="8">
    <location>
        <begin position="202"/>
        <end position="329"/>
    </location>
</feature>
<proteinExistence type="predicted"/>
<evidence type="ECO:0000256" key="4">
    <source>
        <dbReference type="ARBA" id="ARBA00022723"/>
    </source>
</evidence>
<comment type="cofactor">
    <cofactor evidence="2">
        <name>Mg(2+)</name>
        <dbReference type="ChEBI" id="CHEBI:18420"/>
    </cofactor>
</comment>
<feature type="compositionally biased region" description="Basic and acidic residues" evidence="6">
    <location>
        <begin position="60"/>
        <end position="84"/>
    </location>
</feature>
<comment type="caution">
    <text evidence="9">The sequence shown here is derived from an EMBL/GenBank/DDBJ whole genome shotgun (WGS) entry which is preliminary data.</text>
</comment>
<dbReference type="SUPFAM" id="SSF81301">
    <property type="entry name" value="Nucleotidyltransferase"/>
    <property type="match status" value="1"/>
</dbReference>
<keyword evidence="3" id="KW-0808">Transferase</keyword>
<dbReference type="PANTHER" id="PTHR12271:SF66">
    <property type="entry name" value="TERMINAL URIDYLYLTRANSFERASE TAILOR"/>
    <property type="match status" value="1"/>
</dbReference>
<name>A0A8S4DLV8_PLUXY</name>
<dbReference type="SUPFAM" id="SSF54928">
    <property type="entry name" value="RNA-binding domain, RBD"/>
    <property type="match status" value="1"/>
</dbReference>
<evidence type="ECO:0000256" key="6">
    <source>
        <dbReference type="SAM" id="MobiDB-lite"/>
    </source>
</evidence>
<dbReference type="AlphaFoldDB" id="A0A8S4DLV8"/>
<reference evidence="9" key="1">
    <citation type="submission" date="2020-11" db="EMBL/GenBank/DDBJ databases">
        <authorList>
            <person name="Whiteford S."/>
        </authorList>
    </citation>
    <scope>NUCLEOTIDE SEQUENCE</scope>
</reference>
<evidence type="ECO:0000256" key="2">
    <source>
        <dbReference type="ARBA" id="ARBA00001946"/>
    </source>
</evidence>
<accession>A0A8S4DLV8</accession>
<evidence type="ECO:0000259" key="7">
    <source>
        <dbReference type="Pfam" id="PF03828"/>
    </source>
</evidence>
<gene>
    <name evidence="9" type="ORF">PLXY2_LOCUS2518</name>
</gene>
<dbReference type="GO" id="GO:1990817">
    <property type="term" value="F:poly(A) RNA polymerase activity"/>
    <property type="evidence" value="ECO:0007669"/>
    <property type="project" value="UniProtKB-ARBA"/>
</dbReference>
<dbReference type="CDD" id="cd05402">
    <property type="entry name" value="NT_PAP_TUTase"/>
    <property type="match status" value="1"/>
</dbReference>
<dbReference type="InterPro" id="IPR043519">
    <property type="entry name" value="NT_sf"/>
</dbReference>
<sequence length="824" mass="93062">MEPQPPHEPRAIHPEPFVPPPELRAPLPEQHAPSPATLAPRAPPPEPSANPRETLAPPPETREPHRDPRGPQEPREPRGPPRERGPRRRPPPKTDAPAELKIHVSGYPKYALTQDLLRAFARVARVKVEKMTDHFAVLICNNAQDVETAVEASNTIHVYGSFLTIRKFTKEYQKPPGRQFNLSIIVEPKDIDLTGDFFAQTAAVLARVRLTQGEVEKISTLYADVEAALSTVWPGCVAMPFGSITTGLGIKTSDADCFVDLPARFHYPQANHVNKAKRLLQQYPANFAEILSIPRANTPIVKFYHIPTGTNCDLSFKTPLGAQNSKLITFLLHADPKLIPIAVIIKYWAKVHELSGTGRLSNYALTMLLIFYLQQPPMSILPSVEWLQRDTENDYIVDGWNTGFMNKRDKIPPTTNTSSIAELLGGFFEFYANFNFHELVVCPFMGKPIKKQWFKEPGLLPPEYARYCKNVTDEIAFPMRVTTSFCVQDPFELSHNVASSVGSRLAEDIVAYFKFAANAYETEKLNNCQNFLKTILLQRPKLNKGRVHREFRFSMFPKYFEALKDPDWKGTVRMVVLSVFEKILKLQLGKIEEKTNPEQKKEKEKYWTIMRQPVWRRRNVSKELRNANLGFLEKEMKITEEILAKDTPPIEMEFQVIMTYSEDPRIATVTVKLSNAPMELFVEFGRFFISTMPTWTMNLLKPQTKKPIVIPGMEKGDAGNNSKDNTGLEKGDANDATQSKSDADELNKTNGDSNGDDRAKNDTVTESGEKVTDTNSSDAKTSDENVEEVTSDNVKDLNAEIAKDVNDEIVKDENAEIVKDNSRQ</sequence>
<organism evidence="9 10">
    <name type="scientific">Plutella xylostella</name>
    <name type="common">Diamondback moth</name>
    <name type="synonym">Plutella maculipennis</name>
    <dbReference type="NCBI Taxonomy" id="51655"/>
    <lineage>
        <taxon>Eukaryota</taxon>
        <taxon>Metazoa</taxon>
        <taxon>Ecdysozoa</taxon>
        <taxon>Arthropoda</taxon>
        <taxon>Hexapoda</taxon>
        <taxon>Insecta</taxon>
        <taxon>Pterygota</taxon>
        <taxon>Neoptera</taxon>
        <taxon>Endopterygota</taxon>
        <taxon>Lepidoptera</taxon>
        <taxon>Glossata</taxon>
        <taxon>Ditrysia</taxon>
        <taxon>Yponomeutoidea</taxon>
        <taxon>Plutellidae</taxon>
        <taxon>Plutella</taxon>
    </lineage>
</organism>
<dbReference type="SUPFAM" id="SSF81631">
    <property type="entry name" value="PAP/OAS1 substrate-binding domain"/>
    <property type="match status" value="1"/>
</dbReference>
<feature type="region of interest" description="Disordered" evidence="6">
    <location>
        <begin position="710"/>
        <end position="795"/>
    </location>
</feature>
<dbReference type="GO" id="GO:0031123">
    <property type="term" value="P:RNA 3'-end processing"/>
    <property type="evidence" value="ECO:0007669"/>
    <property type="project" value="TreeGrafter"/>
</dbReference>
<dbReference type="InterPro" id="IPR002058">
    <property type="entry name" value="PAP_assoc"/>
</dbReference>
<feature type="compositionally biased region" description="Basic and acidic residues" evidence="6">
    <location>
        <begin position="1"/>
        <end position="13"/>
    </location>
</feature>
<dbReference type="Pfam" id="PF03828">
    <property type="entry name" value="PAP_assoc"/>
    <property type="match status" value="1"/>
</dbReference>
<dbReference type="InterPro" id="IPR054708">
    <property type="entry name" value="MTPAP-like_central"/>
</dbReference>
<evidence type="ECO:0000313" key="9">
    <source>
        <dbReference type="EMBL" id="CAG9101307.1"/>
    </source>
</evidence>
<evidence type="ECO:0000313" key="10">
    <source>
        <dbReference type="Proteomes" id="UP000653454"/>
    </source>
</evidence>
<evidence type="ECO:0000256" key="1">
    <source>
        <dbReference type="ARBA" id="ARBA00001936"/>
    </source>
</evidence>